<keyword evidence="3" id="KW-1185">Reference proteome</keyword>
<gene>
    <name evidence="2" type="ORF">HZS54_14915</name>
</gene>
<dbReference type="AlphaFoldDB" id="A0A7D5TV08"/>
<evidence type="ECO:0000313" key="2">
    <source>
        <dbReference type="EMBL" id="QLH82834.1"/>
    </source>
</evidence>
<evidence type="ECO:0000256" key="1">
    <source>
        <dbReference type="SAM" id="MobiDB-lite"/>
    </source>
</evidence>
<dbReference type="Proteomes" id="UP000509346">
    <property type="component" value="Chromosome"/>
</dbReference>
<dbReference type="KEGG" id="hpel:HZS54_14915"/>
<protein>
    <submittedName>
        <fullName evidence="2">Uncharacterized protein</fullName>
    </submittedName>
</protein>
<feature type="region of interest" description="Disordered" evidence="1">
    <location>
        <begin position="14"/>
        <end position="57"/>
    </location>
</feature>
<sequence length="57" mass="6269">MGTLSKLKKVLGLAEKHDDRTAREVGKRTDKVDESQVKDAVDTAASKGREKDKEVAE</sequence>
<name>A0A7D5TV08_9EURY</name>
<proteinExistence type="predicted"/>
<evidence type="ECO:0000313" key="3">
    <source>
        <dbReference type="Proteomes" id="UP000509346"/>
    </source>
</evidence>
<organism evidence="2 3">
    <name type="scientific">Halosimplex pelagicum</name>
    <dbReference type="NCBI Taxonomy" id="869886"/>
    <lineage>
        <taxon>Archaea</taxon>
        <taxon>Methanobacteriati</taxon>
        <taxon>Methanobacteriota</taxon>
        <taxon>Stenosarchaea group</taxon>
        <taxon>Halobacteria</taxon>
        <taxon>Halobacteriales</taxon>
        <taxon>Haloarculaceae</taxon>
        <taxon>Halosimplex</taxon>
    </lineage>
</organism>
<dbReference type="EMBL" id="CP058909">
    <property type="protein sequence ID" value="QLH82834.1"/>
    <property type="molecule type" value="Genomic_DNA"/>
</dbReference>
<accession>A0A7D5TV08</accession>
<reference evidence="2 3" key="1">
    <citation type="submission" date="2020-07" db="EMBL/GenBank/DDBJ databases">
        <title>Halosimplex litoreum sp. nov. and Halosimplex rubrum sp. nov., isolated from different salt environments.</title>
        <authorList>
            <person name="Cui H."/>
        </authorList>
    </citation>
    <scope>NUCLEOTIDE SEQUENCE [LARGE SCALE GENOMIC DNA]</scope>
    <source>
        <strain evidence="2 3">R2</strain>
    </source>
</reference>
<dbReference type="RefSeq" id="WP_179917902.1">
    <property type="nucleotide sequence ID" value="NZ_CP058909.1"/>
</dbReference>
<dbReference type="GeneID" id="56083906"/>